<name>A0A0E0F5R7_9ORYZ</name>
<evidence type="ECO:0000313" key="3">
    <source>
        <dbReference type="Proteomes" id="UP000008021"/>
    </source>
</evidence>
<dbReference type="STRING" id="40149.A0A0E0F5R7"/>
<accession>A0A0E0F5R7</accession>
<reference evidence="2" key="2">
    <citation type="submission" date="2018-05" db="EMBL/GenBank/DDBJ databases">
        <title>OmerRS3 (Oryza meridionalis Reference Sequence Version 3).</title>
        <authorList>
            <person name="Zhang J."/>
            <person name="Kudrna D."/>
            <person name="Lee S."/>
            <person name="Talag J."/>
            <person name="Welchert J."/>
            <person name="Wing R.A."/>
        </authorList>
    </citation>
    <scope>NUCLEOTIDE SEQUENCE [LARGE SCALE GENOMIC DNA]</scope>
    <source>
        <strain evidence="2">cv. OR44</strain>
    </source>
</reference>
<dbReference type="HOGENOM" id="CLU_2403325_0_0_1"/>
<feature type="compositionally biased region" description="Basic residues" evidence="1">
    <location>
        <begin position="65"/>
        <end position="93"/>
    </location>
</feature>
<proteinExistence type="predicted"/>
<reference evidence="2" key="1">
    <citation type="submission" date="2015-04" db="UniProtKB">
        <authorList>
            <consortium name="EnsemblPlants"/>
        </authorList>
    </citation>
    <scope>IDENTIFICATION</scope>
</reference>
<organism evidence="2">
    <name type="scientific">Oryza meridionalis</name>
    <dbReference type="NCBI Taxonomy" id="40149"/>
    <lineage>
        <taxon>Eukaryota</taxon>
        <taxon>Viridiplantae</taxon>
        <taxon>Streptophyta</taxon>
        <taxon>Embryophyta</taxon>
        <taxon>Tracheophyta</taxon>
        <taxon>Spermatophyta</taxon>
        <taxon>Magnoliopsida</taxon>
        <taxon>Liliopsida</taxon>
        <taxon>Poales</taxon>
        <taxon>Poaceae</taxon>
        <taxon>BOP clade</taxon>
        <taxon>Oryzoideae</taxon>
        <taxon>Oryzeae</taxon>
        <taxon>Oryzinae</taxon>
        <taxon>Oryza</taxon>
    </lineage>
</organism>
<dbReference type="Gramene" id="OMERI11G11330.1">
    <property type="protein sequence ID" value="OMERI11G11330.1"/>
    <property type="gene ID" value="OMERI11G11330"/>
</dbReference>
<evidence type="ECO:0000313" key="2">
    <source>
        <dbReference type="EnsemblPlants" id="OMERI11G11330.1"/>
    </source>
</evidence>
<dbReference type="AlphaFoldDB" id="A0A0E0F5R7"/>
<dbReference type="Proteomes" id="UP000008021">
    <property type="component" value="Chromosome 11"/>
</dbReference>
<feature type="region of interest" description="Disordered" evidence="1">
    <location>
        <begin position="51"/>
        <end position="93"/>
    </location>
</feature>
<protein>
    <submittedName>
        <fullName evidence="2">Uncharacterized protein</fullName>
    </submittedName>
</protein>
<evidence type="ECO:0000256" key="1">
    <source>
        <dbReference type="SAM" id="MobiDB-lite"/>
    </source>
</evidence>
<dbReference type="EnsemblPlants" id="OMERI11G11330.1">
    <property type="protein sequence ID" value="OMERI11G11330.1"/>
    <property type="gene ID" value="OMERI11G11330"/>
</dbReference>
<sequence>MASGNVTNNQFVFKFDFKDWQIMKTVVVDGEELMHIPQLTTHRHRSKSCRMWRRWPPPRSPQLTTHRHQSKSCRMWRQRPPPRVRIRGRLGSS</sequence>
<keyword evidence="3" id="KW-1185">Reference proteome</keyword>